<keyword evidence="2" id="KW-1133">Transmembrane helix</keyword>
<accession>A0A8J2EIM8</accession>
<sequence length="80" mass="9431">MVRRDRIEKPDKEEKKLATVEEEEKDLNQGFGDWLRSTDGVEMMRLFVIANSLLVFVTIGWPNIQQVWSIIKDYVMGEEE</sequence>
<feature type="compositionally biased region" description="Basic and acidic residues" evidence="1">
    <location>
        <begin position="1"/>
        <end position="19"/>
    </location>
</feature>
<comment type="caution">
    <text evidence="3">The sequence shown here is derived from an EMBL/GenBank/DDBJ whole genome shotgun (WGS) entry which is preliminary data.</text>
</comment>
<keyword evidence="2" id="KW-0812">Transmembrane</keyword>
<proteinExistence type="predicted"/>
<dbReference type="AlphaFoldDB" id="A0A8J2EIM8"/>
<feature type="transmembrane region" description="Helical" evidence="2">
    <location>
        <begin position="46"/>
        <end position="64"/>
    </location>
</feature>
<evidence type="ECO:0000313" key="4">
    <source>
        <dbReference type="Proteomes" id="UP000786811"/>
    </source>
</evidence>
<name>A0A8J2EIM8_COTCN</name>
<evidence type="ECO:0000256" key="2">
    <source>
        <dbReference type="SAM" id="Phobius"/>
    </source>
</evidence>
<organism evidence="3 4">
    <name type="scientific">Cotesia congregata</name>
    <name type="common">Parasitoid wasp</name>
    <name type="synonym">Apanteles congregatus</name>
    <dbReference type="NCBI Taxonomy" id="51543"/>
    <lineage>
        <taxon>Eukaryota</taxon>
        <taxon>Metazoa</taxon>
        <taxon>Ecdysozoa</taxon>
        <taxon>Arthropoda</taxon>
        <taxon>Hexapoda</taxon>
        <taxon>Insecta</taxon>
        <taxon>Pterygota</taxon>
        <taxon>Neoptera</taxon>
        <taxon>Endopterygota</taxon>
        <taxon>Hymenoptera</taxon>
        <taxon>Apocrita</taxon>
        <taxon>Ichneumonoidea</taxon>
        <taxon>Braconidae</taxon>
        <taxon>Microgastrinae</taxon>
        <taxon>Cotesia</taxon>
    </lineage>
</organism>
<dbReference type="EMBL" id="CAJNRD030001114">
    <property type="protein sequence ID" value="CAG5074017.1"/>
    <property type="molecule type" value="Genomic_DNA"/>
</dbReference>
<evidence type="ECO:0000256" key="1">
    <source>
        <dbReference type="SAM" id="MobiDB-lite"/>
    </source>
</evidence>
<keyword evidence="2" id="KW-0472">Membrane</keyword>
<feature type="region of interest" description="Disordered" evidence="1">
    <location>
        <begin position="1"/>
        <end position="22"/>
    </location>
</feature>
<dbReference type="Proteomes" id="UP000786811">
    <property type="component" value="Unassembled WGS sequence"/>
</dbReference>
<evidence type="ECO:0000313" key="3">
    <source>
        <dbReference type="EMBL" id="CAG5074017.1"/>
    </source>
</evidence>
<gene>
    <name evidence="3" type="ORF">HICCMSTLAB_LOCUS789</name>
</gene>
<reference evidence="3" key="1">
    <citation type="submission" date="2021-04" db="EMBL/GenBank/DDBJ databases">
        <authorList>
            <person name="Chebbi M.A.C M."/>
        </authorList>
    </citation>
    <scope>NUCLEOTIDE SEQUENCE</scope>
</reference>
<keyword evidence="4" id="KW-1185">Reference proteome</keyword>
<dbReference type="OrthoDB" id="8192535at2759"/>
<protein>
    <submittedName>
        <fullName evidence="3">Uncharacterized protein</fullName>
    </submittedName>
</protein>